<dbReference type="EMBL" id="JADCNM010000012">
    <property type="protein sequence ID" value="KAG0460084.1"/>
    <property type="molecule type" value="Genomic_DNA"/>
</dbReference>
<sequence length="111" mass="12158">MITKSMKNLMIVGDGIGSTVVTGSKNVVDGSTTFRSATFARVGVTASWLRDITFEKPEGARSTRWWLARPTTLSSTAAALMAIRTFFFTSTRFIVSLTAPRHLRHCLTSSL</sequence>
<keyword evidence="2" id="KW-0378">Hydrolase</keyword>
<proteinExistence type="predicted"/>
<dbReference type="AlphaFoldDB" id="A0A835PUQ5"/>
<dbReference type="EMBL" id="JADCNL010000012">
    <property type="protein sequence ID" value="KAG0458364.1"/>
    <property type="molecule type" value="Genomic_DNA"/>
</dbReference>
<name>A0A835PUQ5_VANPL</name>
<dbReference type="SUPFAM" id="SSF51126">
    <property type="entry name" value="Pectin lyase-like"/>
    <property type="match status" value="1"/>
</dbReference>
<feature type="domain" description="Pectinesterase catalytic" evidence="4">
    <location>
        <begin position="2"/>
        <end position="62"/>
    </location>
</feature>
<evidence type="ECO:0000256" key="1">
    <source>
        <dbReference type="ARBA" id="ARBA00005184"/>
    </source>
</evidence>
<dbReference type="Gene3D" id="2.160.20.10">
    <property type="entry name" value="Single-stranded right-handed beta-helix, Pectin lyase-like"/>
    <property type="match status" value="1"/>
</dbReference>
<dbReference type="PANTHER" id="PTHR31707">
    <property type="entry name" value="PECTINESTERASE"/>
    <property type="match status" value="1"/>
</dbReference>
<evidence type="ECO:0000259" key="4">
    <source>
        <dbReference type="Pfam" id="PF01095"/>
    </source>
</evidence>
<dbReference type="GO" id="GO:0030599">
    <property type="term" value="F:pectinesterase activity"/>
    <property type="evidence" value="ECO:0007669"/>
    <property type="project" value="InterPro"/>
</dbReference>
<dbReference type="OrthoDB" id="1433635at2759"/>
<comment type="caution">
    <text evidence="6">The sequence shown here is derived from an EMBL/GenBank/DDBJ whole genome shotgun (WGS) entry which is preliminary data.</text>
</comment>
<protein>
    <recommendedName>
        <fullName evidence="4">Pectinesterase catalytic domain-containing protein</fullName>
    </recommendedName>
</protein>
<dbReference type="InterPro" id="IPR000070">
    <property type="entry name" value="Pectinesterase_cat"/>
</dbReference>
<evidence type="ECO:0000313" key="7">
    <source>
        <dbReference type="Proteomes" id="UP000636800"/>
    </source>
</evidence>
<dbReference type="Proteomes" id="UP000639772">
    <property type="component" value="Chromosome 12"/>
</dbReference>
<evidence type="ECO:0000256" key="3">
    <source>
        <dbReference type="ARBA" id="ARBA00023085"/>
    </source>
</evidence>
<evidence type="ECO:0000313" key="8">
    <source>
        <dbReference type="Proteomes" id="UP000639772"/>
    </source>
</evidence>
<dbReference type="Proteomes" id="UP000636800">
    <property type="component" value="Chromosome 12"/>
</dbReference>
<gene>
    <name evidence="6" type="ORF">HPP92_023212</name>
    <name evidence="5" type="ORF">HPP92_023521</name>
</gene>
<keyword evidence="3" id="KW-0063">Aspartyl esterase</keyword>
<keyword evidence="7" id="KW-1185">Reference proteome</keyword>
<evidence type="ECO:0000313" key="6">
    <source>
        <dbReference type="EMBL" id="KAG0460084.1"/>
    </source>
</evidence>
<dbReference type="InterPro" id="IPR011050">
    <property type="entry name" value="Pectin_lyase_fold/virulence"/>
</dbReference>
<accession>A0A835PUQ5</accession>
<comment type="pathway">
    <text evidence="1">Glycan metabolism; pectin degradation; 2-dehydro-3-deoxy-D-gluconate from pectin: step 1/5.</text>
</comment>
<reference evidence="7 8" key="1">
    <citation type="journal article" date="2020" name="Nat. Food">
        <title>A phased Vanilla planifolia genome enables genetic improvement of flavour and production.</title>
        <authorList>
            <person name="Hasing T."/>
            <person name="Tang H."/>
            <person name="Brym M."/>
            <person name="Khazi F."/>
            <person name="Huang T."/>
            <person name="Chambers A.H."/>
        </authorList>
    </citation>
    <scope>NUCLEOTIDE SEQUENCE [LARGE SCALE GENOMIC DNA]</scope>
    <source>
        <tissue evidence="6">Leaf</tissue>
    </source>
</reference>
<evidence type="ECO:0000313" key="5">
    <source>
        <dbReference type="EMBL" id="KAG0458364.1"/>
    </source>
</evidence>
<dbReference type="GO" id="GO:0045490">
    <property type="term" value="P:pectin catabolic process"/>
    <property type="evidence" value="ECO:0007669"/>
    <property type="project" value="UniProtKB-UniPathway"/>
</dbReference>
<dbReference type="GO" id="GO:0042545">
    <property type="term" value="P:cell wall modification"/>
    <property type="evidence" value="ECO:0007669"/>
    <property type="project" value="InterPro"/>
</dbReference>
<evidence type="ECO:0000256" key="2">
    <source>
        <dbReference type="ARBA" id="ARBA00022801"/>
    </source>
</evidence>
<dbReference type="UniPathway" id="UPA00545">
    <property type="reaction ID" value="UER00823"/>
</dbReference>
<dbReference type="InterPro" id="IPR012334">
    <property type="entry name" value="Pectin_lyas_fold"/>
</dbReference>
<organism evidence="6 8">
    <name type="scientific">Vanilla planifolia</name>
    <name type="common">Vanilla</name>
    <dbReference type="NCBI Taxonomy" id="51239"/>
    <lineage>
        <taxon>Eukaryota</taxon>
        <taxon>Viridiplantae</taxon>
        <taxon>Streptophyta</taxon>
        <taxon>Embryophyta</taxon>
        <taxon>Tracheophyta</taxon>
        <taxon>Spermatophyta</taxon>
        <taxon>Magnoliopsida</taxon>
        <taxon>Liliopsida</taxon>
        <taxon>Asparagales</taxon>
        <taxon>Orchidaceae</taxon>
        <taxon>Vanilloideae</taxon>
        <taxon>Vanilleae</taxon>
        <taxon>Vanilla</taxon>
    </lineage>
</organism>
<dbReference type="Pfam" id="PF01095">
    <property type="entry name" value="Pectinesterase"/>
    <property type="match status" value="1"/>
</dbReference>